<evidence type="ECO:0000313" key="7">
    <source>
        <dbReference type="Proteomes" id="UP000294843"/>
    </source>
</evidence>
<dbReference type="Pfam" id="PF03721">
    <property type="entry name" value="UDPG_MGDP_dh_N"/>
    <property type="match status" value="1"/>
</dbReference>
<dbReference type="InterPro" id="IPR014027">
    <property type="entry name" value="UDP-Glc/GDP-Man_DH_C"/>
</dbReference>
<dbReference type="Proteomes" id="UP000294843">
    <property type="component" value="Unassembled WGS sequence"/>
</dbReference>
<dbReference type="SUPFAM" id="SSF51735">
    <property type="entry name" value="NAD(P)-binding Rossmann-fold domains"/>
    <property type="match status" value="1"/>
</dbReference>
<dbReference type="InterPro" id="IPR036220">
    <property type="entry name" value="UDP-Glc/GDP-Man_DH_C_sf"/>
</dbReference>
<dbReference type="GO" id="GO:0016616">
    <property type="term" value="F:oxidoreductase activity, acting on the CH-OH group of donors, NAD or NADP as acceptor"/>
    <property type="evidence" value="ECO:0007669"/>
    <property type="project" value="InterPro"/>
</dbReference>
<dbReference type="PANTHER" id="PTHR43491">
    <property type="entry name" value="UDP-N-ACETYL-D-MANNOSAMINE DEHYDROGENASE"/>
    <property type="match status" value="1"/>
</dbReference>
<comment type="similarity">
    <text evidence="1 4">Belongs to the UDP-glucose/GDP-mannose dehydrogenase family.</text>
</comment>
<evidence type="ECO:0000256" key="1">
    <source>
        <dbReference type="ARBA" id="ARBA00006601"/>
    </source>
</evidence>
<dbReference type="GO" id="GO:0016628">
    <property type="term" value="F:oxidoreductase activity, acting on the CH-CH group of donors, NAD or NADP as acceptor"/>
    <property type="evidence" value="ECO:0007669"/>
    <property type="project" value="InterPro"/>
</dbReference>
<dbReference type="InterPro" id="IPR014026">
    <property type="entry name" value="UDP-Glc/GDP-Man_DH_dimer"/>
</dbReference>
<gene>
    <name evidence="6" type="ORF">ERX55_02980</name>
</gene>
<dbReference type="RefSeq" id="WP_133451111.1">
    <property type="nucleotide sequence ID" value="NZ_SCWF01000002.1"/>
</dbReference>
<organism evidence="6 7">
    <name type="scientific">Macrococcus bovicus</name>
    <dbReference type="NCBI Taxonomy" id="69968"/>
    <lineage>
        <taxon>Bacteria</taxon>
        <taxon>Bacillati</taxon>
        <taxon>Bacillota</taxon>
        <taxon>Bacilli</taxon>
        <taxon>Bacillales</taxon>
        <taxon>Staphylococcaceae</taxon>
        <taxon>Macrococcus</taxon>
    </lineage>
</organism>
<keyword evidence="2" id="KW-0560">Oxidoreductase</keyword>
<protein>
    <submittedName>
        <fullName evidence="6">Nucleotide sugar dehydrogenase</fullName>
    </submittedName>
</protein>
<feature type="domain" description="UDP-glucose/GDP-mannose dehydrogenase C-terminal" evidence="5">
    <location>
        <begin position="313"/>
        <end position="412"/>
    </location>
</feature>
<evidence type="ECO:0000256" key="4">
    <source>
        <dbReference type="PIRNR" id="PIRNR000124"/>
    </source>
</evidence>
<dbReference type="InterPro" id="IPR028359">
    <property type="entry name" value="UDP_ManNAc/GlcNAc_DH"/>
</dbReference>
<dbReference type="EMBL" id="SCWF01000002">
    <property type="protein sequence ID" value="TDM14920.1"/>
    <property type="molecule type" value="Genomic_DNA"/>
</dbReference>
<evidence type="ECO:0000256" key="3">
    <source>
        <dbReference type="ARBA" id="ARBA00023027"/>
    </source>
</evidence>
<dbReference type="GO" id="GO:0000271">
    <property type="term" value="P:polysaccharide biosynthetic process"/>
    <property type="evidence" value="ECO:0007669"/>
    <property type="project" value="InterPro"/>
</dbReference>
<dbReference type="PANTHER" id="PTHR43491:SF2">
    <property type="entry name" value="UDP-N-ACETYL-D-MANNOSAMINE DEHYDROGENASE"/>
    <property type="match status" value="1"/>
</dbReference>
<dbReference type="SUPFAM" id="SSF52413">
    <property type="entry name" value="UDP-glucose/GDP-mannose dehydrogenase C-terminal domain"/>
    <property type="match status" value="1"/>
</dbReference>
<dbReference type="PIRSF" id="PIRSF000124">
    <property type="entry name" value="UDPglc_GDPman_dh"/>
    <property type="match status" value="1"/>
</dbReference>
<proteinExistence type="inferred from homology"/>
<evidence type="ECO:0000256" key="2">
    <source>
        <dbReference type="ARBA" id="ARBA00023002"/>
    </source>
</evidence>
<dbReference type="AlphaFoldDB" id="A0A4R6C1B2"/>
<keyword evidence="3" id="KW-0520">NAD</keyword>
<dbReference type="InterPro" id="IPR001732">
    <property type="entry name" value="UDP-Glc/GDP-Man_DH_N"/>
</dbReference>
<dbReference type="PIRSF" id="PIRSF500136">
    <property type="entry name" value="UDP_ManNAc_DH"/>
    <property type="match status" value="1"/>
</dbReference>
<comment type="caution">
    <text evidence="6">The sequence shown here is derived from an EMBL/GenBank/DDBJ whole genome shotgun (WGS) entry which is preliminary data.</text>
</comment>
<dbReference type="SMART" id="SM00984">
    <property type="entry name" value="UDPG_MGDP_dh_C"/>
    <property type="match status" value="1"/>
</dbReference>
<sequence>MNRKLGIVGLGYVGLPVAVAFGNIGEIIGFDINEKRIEELKSGYDRTNEVASKKLQNSHITFTSNKEDLKQADFIIVAVPTPINEHNHPDLTPLIKASETVGSILTKGTIVVYESTVYPGATMDDCVPVLEKFSGLKNGKDFFVGYSPERINPGDKVHTFETITKVVSGQTPEVLDIVADVYSSVVKAGVHKAPSIAVAEAAKVIENTQRDVNIALMNELAIIFDKAGINTKDVLEAAGTKWNFLKFYPGLVGGHCIGVDPYYLTHKAQALGHHPEVILSGRRINDGMGKFIASTIVKEMLKKNLTVLGAKVNMLGLTFKENCPDLRNTKVIDIINELEDYGLEVKVNDVEADKAEAKKFYNIDLLDLDKMEETNVIVFAVSHNEYVENKDQYLSKLSGKGLIIDIKGIIDDSDIKEDQSIWRL</sequence>
<dbReference type="Pfam" id="PF03720">
    <property type="entry name" value="UDPG_MGDP_dh_C"/>
    <property type="match status" value="1"/>
</dbReference>
<reference evidence="6 7" key="1">
    <citation type="submission" date="2019-01" db="EMBL/GenBank/DDBJ databases">
        <title>Draft genome sequences of the type strains of six Macrococcus species.</title>
        <authorList>
            <person name="Mazhar S."/>
            <person name="Altermann E."/>
            <person name="Hill C."/>
            <person name="Mcauliffe O."/>
        </authorList>
    </citation>
    <scope>NUCLEOTIDE SEQUENCE [LARGE SCALE GENOMIC DNA]</scope>
    <source>
        <strain evidence="6 7">ATCC 51825</strain>
    </source>
</reference>
<dbReference type="Pfam" id="PF00984">
    <property type="entry name" value="UDPG_MGDP_dh"/>
    <property type="match status" value="1"/>
</dbReference>
<evidence type="ECO:0000259" key="5">
    <source>
        <dbReference type="SMART" id="SM00984"/>
    </source>
</evidence>
<keyword evidence="7" id="KW-1185">Reference proteome</keyword>
<dbReference type="Gene3D" id="3.40.50.720">
    <property type="entry name" value="NAD(P)-binding Rossmann-like Domain"/>
    <property type="match status" value="2"/>
</dbReference>
<evidence type="ECO:0000313" key="6">
    <source>
        <dbReference type="EMBL" id="TDM14920.1"/>
    </source>
</evidence>
<dbReference type="InterPro" id="IPR017476">
    <property type="entry name" value="UDP-Glc/GDP-Man"/>
</dbReference>
<dbReference type="SUPFAM" id="SSF48179">
    <property type="entry name" value="6-phosphogluconate dehydrogenase C-terminal domain-like"/>
    <property type="match status" value="1"/>
</dbReference>
<dbReference type="OrthoDB" id="9803238at2"/>
<name>A0A4R6C1B2_9STAP</name>
<dbReference type="InterPro" id="IPR008927">
    <property type="entry name" value="6-PGluconate_DH-like_C_sf"/>
</dbReference>
<dbReference type="GO" id="GO:0051287">
    <property type="term" value="F:NAD binding"/>
    <property type="evidence" value="ECO:0007669"/>
    <property type="project" value="InterPro"/>
</dbReference>
<dbReference type="NCBIfam" id="TIGR03026">
    <property type="entry name" value="NDP-sugDHase"/>
    <property type="match status" value="1"/>
</dbReference>
<dbReference type="InterPro" id="IPR036291">
    <property type="entry name" value="NAD(P)-bd_dom_sf"/>
</dbReference>
<accession>A0A4R6C1B2</accession>